<reference evidence="3 4" key="1">
    <citation type="journal article" date="2009" name="PLoS ONE">
        <title>Genome sequence of the pathogenic intestinal spirochete Brachyspira hyodysenteriae reveals adaptations to its lifestyle in the porcine large intestine.</title>
        <authorList>
            <person name="Bellgard M.I."/>
            <person name="Wanchanthuek P."/>
            <person name="La T."/>
            <person name="Ryan K."/>
            <person name="Moolhuijzen P."/>
            <person name="Albertyn Z."/>
            <person name="Shaban B."/>
            <person name="Motro Y."/>
            <person name="Dunn D.S."/>
            <person name="Schibeci D."/>
            <person name="Hunter A."/>
            <person name="Barrero R."/>
            <person name="Phillips N.D."/>
            <person name="Hampson D.J."/>
        </authorList>
    </citation>
    <scope>NUCLEOTIDE SEQUENCE [LARGE SCALE GENOMIC DNA]</scope>
    <source>
        <strain evidence="4">ATCC 49526 / WA1</strain>
    </source>
</reference>
<dbReference type="EMBL" id="CP001357">
    <property type="protein sequence ID" value="ACN83368.1"/>
    <property type="molecule type" value="Genomic_DNA"/>
</dbReference>
<evidence type="ECO:0000313" key="3">
    <source>
        <dbReference type="EMBL" id="ACN83368.1"/>
    </source>
</evidence>
<dbReference type="Proteomes" id="UP000001803">
    <property type="component" value="Chromosome"/>
</dbReference>
<accession>A0A3B6VGC1</accession>
<name>A0A3B6VGC1_BRAHW</name>
<evidence type="ECO:0000256" key="1">
    <source>
        <dbReference type="SAM" id="MobiDB-lite"/>
    </source>
</evidence>
<keyword evidence="2" id="KW-0472">Membrane</keyword>
<proteinExistence type="predicted"/>
<evidence type="ECO:0000313" key="4">
    <source>
        <dbReference type="Proteomes" id="UP000001803"/>
    </source>
</evidence>
<dbReference type="AlphaFoldDB" id="A0A3B6VGC1"/>
<keyword evidence="2" id="KW-0812">Transmembrane</keyword>
<feature type="region of interest" description="Disordered" evidence="1">
    <location>
        <begin position="46"/>
        <end position="71"/>
    </location>
</feature>
<sequence length="505" mass="57108">MVCKFMKKIIFLLIIFFVLITFIISCGNYFNPRYYYNNRGSSVSGDIPDNPDIGGGGENLSPEDDPFDPSGGKDWNDPNYGGFNLNLDNLVIRADFDGNNRPSYRFEEGSWAVNDPAKNSYKNGGKLSCKAGSFSINDVTYYLYKGKNPAFDPNSSYNKSDRLKRFYFYHLIGSSAGNVVDNYLICIDSYSKLVFAFGVPIKWKSVIIKDMPIAWGSVELGWEADSSSNNPIYFNNTYGVKYFYEYDPVGVVLSDKTIKIFDWCLDSIAKNRYAPRVKNNVIDLKRPIASATETEGRSPYMPIKVDEKLSMTVTAEQIQIQNVDVVSANYFFGGIDYKKGLAGISYDIRFGYNTSSGVMDNFETINKFDKTTLFSGLFSVKVGETKTITSTPKELKIEYTEKEDIYLLLDANVTVYSSGNVWTSEWPSAMIDTQKPIVKLKYDKSKDAFVFDSIYGDNADRIIEYTTGFELTKGSSKDFTITFKSTEIGEEKKTGTMKLIYRLKY</sequence>
<keyword evidence="4" id="KW-1185">Reference proteome</keyword>
<evidence type="ECO:0000256" key="2">
    <source>
        <dbReference type="SAM" id="Phobius"/>
    </source>
</evidence>
<feature type="transmembrane region" description="Helical" evidence="2">
    <location>
        <begin position="9"/>
        <end position="30"/>
    </location>
</feature>
<dbReference type="KEGG" id="bhy:BHWA1_00875"/>
<keyword evidence="2" id="KW-1133">Transmembrane helix</keyword>
<organism evidence="3 4">
    <name type="scientific">Brachyspira hyodysenteriae (strain ATCC 49526 / WA1)</name>
    <dbReference type="NCBI Taxonomy" id="565034"/>
    <lineage>
        <taxon>Bacteria</taxon>
        <taxon>Pseudomonadati</taxon>
        <taxon>Spirochaetota</taxon>
        <taxon>Spirochaetia</taxon>
        <taxon>Brachyspirales</taxon>
        <taxon>Brachyspiraceae</taxon>
        <taxon>Brachyspira</taxon>
    </lineage>
</organism>
<dbReference type="STRING" id="565034.BHWA1_00875"/>
<gene>
    <name evidence="3" type="ordered locus">BHWA1_00875</name>
</gene>
<protein>
    <submittedName>
        <fullName evidence="3">Uncharacterized protein</fullName>
    </submittedName>
</protein>
<dbReference type="PROSITE" id="PS51257">
    <property type="entry name" value="PROKAR_LIPOPROTEIN"/>
    <property type="match status" value="1"/>
</dbReference>